<evidence type="ECO:0000313" key="3">
    <source>
        <dbReference type="EMBL" id="NMH82467.1"/>
    </source>
</evidence>
<dbReference type="EMBL" id="JAAXKY010000240">
    <property type="protein sequence ID" value="NMH82467.1"/>
    <property type="molecule type" value="Genomic_DNA"/>
</dbReference>
<dbReference type="InterPro" id="IPR011042">
    <property type="entry name" value="6-blade_b-propeller_TolB-like"/>
</dbReference>
<dbReference type="Proteomes" id="UP001296706">
    <property type="component" value="Unassembled WGS sequence"/>
</dbReference>
<dbReference type="SUPFAM" id="SSF50952">
    <property type="entry name" value="Soluble quinoprotein glucose dehydrogenase"/>
    <property type="match status" value="1"/>
</dbReference>
<dbReference type="InterPro" id="IPR012938">
    <property type="entry name" value="Glc/Sorbosone_DH"/>
</dbReference>
<reference evidence="3 4" key="1">
    <citation type="submission" date="2020-04" db="EMBL/GenBank/DDBJ databases">
        <authorList>
            <person name="Klaysubun C."/>
            <person name="Duangmal K."/>
            <person name="Lipun K."/>
        </authorList>
    </citation>
    <scope>NUCLEOTIDE SEQUENCE [LARGE SCALE GENOMIC DNA]</scope>
    <source>
        <strain evidence="3 4">JCM 11839</strain>
    </source>
</reference>
<dbReference type="Pfam" id="PF07995">
    <property type="entry name" value="GSDH"/>
    <property type="match status" value="1"/>
</dbReference>
<feature type="region of interest" description="Disordered" evidence="1">
    <location>
        <begin position="1"/>
        <end position="35"/>
    </location>
</feature>
<comment type="caution">
    <text evidence="3">The sequence shown here is derived from an EMBL/GenBank/DDBJ whole genome shotgun (WGS) entry which is preliminary data.</text>
</comment>
<organism evidence="3 4">
    <name type="scientific">Pseudonocardia xinjiangensis</name>
    <dbReference type="NCBI Taxonomy" id="75289"/>
    <lineage>
        <taxon>Bacteria</taxon>
        <taxon>Bacillati</taxon>
        <taxon>Actinomycetota</taxon>
        <taxon>Actinomycetes</taxon>
        <taxon>Pseudonocardiales</taxon>
        <taxon>Pseudonocardiaceae</taxon>
        <taxon>Pseudonocardia</taxon>
    </lineage>
</organism>
<dbReference type="InterPro" id="IPR011041">
    <property type="entry name" value="Quinoprot_gluc/sorb_DH_b-prop"/>
</dbReference>
<protein>
    <submittedName>
        <fullName evidence="3">PQQ-dependent sugar dehydrogenase</fullName>
    </submittedName>
</protein>
<accession>A0ABX1RQ10</accession>
<evidence type="ECO:0000256" key="1">
    <source>
        <dbReference type="SAM" id="MobiDB-lite"/>
    </source>
</evidence>
<feature type="compositionally biased region" description="Low complexity" evidence="1">
    <location>
        <begin position="26"/>
        <end position="35"/>
    </location>
</feature>
<proteinExistence type="predicted"/>
<name>A0ABX1RQ10_9PSEU</name>
<evidence type="ECO:0000259" key="2">
    <source>
        <dbReference type="Pfam" id="PF07995"/>
    </source>
</evidence>
<dbReference type="PANTHER" id="PTHR19328:SF13">
    <property type="entry name" value="HIPL1 PROTEIN"/>
    <property type="match status" value="1"/>
</dbReference>
<dbReference type="PANTHER" id="PTHR19328">
    <property type="entry name" value="HEDGEHOG-INTERACTING PROTEIN"/>
    <property type="match status" value="1"/>
</dbReference>
<evidence type="ECO:0000313" key="4">
    <source>
        <dbReference type="Proteomes" id="UP001296706"/>
    </source>
</evidence>
<dbReference type="Gene3D" id="2.120.10.30">
    <property type="entry name" value="TolB, C-terminal domain"/>
    <property type="match status" value="1"/>
</dbReference>
<feature type="domain" description="Glucose/Sorbosone dehydrogenase" evidence="2">
    <location>
        <begin position="47"/>
        <end position="384"/>
    </location>
</feature>
<gene>
    <name evidence="3" type="ORF">HF577_35940</name>
</gene>
<keyword evidence="4" id="KW-1185">Reference proteome</keyword>
<sequence>MLGLAGCTAPEAGSVEGGAPSPPAAAPVGPARTGTPQLQVSEVAGGLSHVWDVGVLPDGRVLVTQRDGRIALLSSARPGATVTRVTADVSDVFVRGEGGMMGMVVHPDFAQTRRFTTCQTHMQGSTPTDVRLVTWQLSTDGISASRVADPLVGGMPINQSGRHSGCRPTVGADGALLVGTGDTARGTIPQDLTSLGGKVLRIDLATGGPAPGNPFADAGNPAQRLVLSYGHRNVQGVAVSPSTGWAYSAEHGPTTDDEVNLLRPGANYGWDPSQGGTVGGYDESVPMTDLKRFPDAVPAAWSSGSPVEAVSGAAFLSGPQWGDLDGALAVGALRGEKLLLMRVGSDGSVTEVTVPPPLDGAYGRLRAVRLAPDGALLVSTSNGSDDRVLRIDPV</sequence>